<dbReference type="Proteomes" id="UP001601197">
    <property type="component" value="Unassembled WGS sequence"/>
</dbReference>
<sequence length="544" mass="60430">MRVRDELGELFADAEFAETFGARGRPGWSPGRLALVTVLQFAENLTDRAAAHRVRYGMDFKYALGLELDDPGFDASVPSEFRARLVEHGLEEKALDLLLTALKDRGLVKAGGKQRTDSTRVLAAVRDLNRLELAGETLRASLETLACAAPDWLAKAVPVREWAERYGPRTNSWHPPASKAKREEMALVYGQDGFTLLEAVHAPHTPVWLRELPALRVLRSVWLQNYHRTVTEAGPEVTRRESGDLPPGRLRLASPYDTDARYGLKQGSWWTGYKVHISETCDEADDQSAAADYGAVHGPDGPPPRIITNIATTDATVTDAEMTDPIHHMLATRDLLPAEHYLDSGYPSAELIVGVKKRFGVALITPVLLNSSPQARAGAGFDRTAFTIDWDKRQATCPRGNTSTWWSPASQRGTKAIVIKFDKQTCRPCLVRDQCTRSKTGGRTLSLKPRDRQEALDHARAQQTDEQWRAKYAARAGVEGTIHQAVAVTGMRRARYRGLPKTHIERVFAAVALNLIRLDAWWNGHPLDRTRVSHLARLDLSLAV</sequence>
<dbReference type="InterPro" id="IPR047629">
    <property type="entry name" value="IS1182_transpos"/>
</dbReference>
<name>A0ABW6L454_9ACTN</name>
<dbReference type="RefSeq" id="WP_388353271.1">
    <property type="nucleotide sequence ID" value="NZ_JBIAFJ010000043.1"/>
</dbReference>
<dbReference type="Pfam" id="PF05598">
    <property type="entry name" value="DUF772"/>
    <property type="match status" value="1"/>
</dbReference>
<dbReference type="PANTHER" id="PTHR35604:SF2">
    <property type="entry name" value="TRANSPOSASE INSH FOR INSERTION SEQUENCE ELEMENT IS5A-RELATED"/>
    <property type="match status" value="1"/>
</dbReference>
<organism evidence="3 4">
    <name type="scientific">Streptomyces kebangsaanensis</name>
    <dbReference type="NCBI Taxonomy" id="864058"/>
    <lineage>
        <taxon>Bacteria</taxon>
        <taxon>Bacillati</taxon>
        <taxon>Actinomycetota</taxon>
        <taxon>Actinomycetes</taxon>
        <taxon>Kitasatosporales</taxon>
        <taxon>Streptomycetaceae</taxon>
        <taxon>Streptomyces</taxon>
    </lineage>
</organism>
<protein>
    <submittedName>
        <fullName evidence="3">IS1182 family transposase</fullName>
    </submittedName>
</protein>
<reference evidence="3 4" key="1">
    <citation type="submission" date="2024-10" db="EMBL/GenBank/DDBJ databases">
        <title>The Natural Products Discovery Center: Release of the First 8490 Sequenced Strains for Exploring Actinobacteria Biosynthetic Diversity.</title>
        <authorList>
            <person name="Kalkreuter E."/>
            <person name="Kautsar S.A."/>
            <person name="Yang D."/>
            <person name="Bader C.D."/>
            <person name="Teijaro C.N."/>
            <person name="Fluegel L."/>
            <person name="Davis C.M."/>
            <person name="Simpson J.R."/>
            <person name="Lauterbach L."/>
            <person name="Steele A.D."/>
            <person name="Gui C."/>
            <person name="Meng S."/>
            <person name="Li G."/>
            <person name="Viehrig K."/>
            <person name="Ye F."/>
            <person name="Su P."/>
            <person name="Kiefer A.F."/>
            <person name="Nichols A."/>
            <person name="Cepeda A.J."/>
            <person name="Yan W."/>
            <person name="Fan B."/>
            <person name="Jiang Y."/>
            <person name="Adhikari A."/>
            <person name="Zheng C.-J."/>
            <person name="Schuster L."/>
            <person name="Cowan T.M."/>
            <person name="Smanski M.J."/>
            <person name="Chevrette M.G."/>
            <person name="De Carvalho L.P.S."/>
            <person name="Shen B."/>
        </authorList>
    </citation>
    <scope>NUCLEOTIDE SEQUENCE [LARGE SCALE GENOMIC DNA]</scope>
    <source>
        <strain evidence="3 4">NPDC007147</strain>
    </source>
</reference>
<dbReference type="InterPro" id="IPR025668">
    <property type="entry name" value="Tnp_DDE_dom"/>
</dbReference>
<keyword evidence="4" id="KW-1185">Reference proteome</keyword>
<evidence type="ECO:0000313" key="4">
    <source>
        <dbReference type="Proteomes" id="UP001601197"/>
    </source>
</evidence>
<evidence type="ECO:0000259" key="1">
    <source>
        <dbReference type="Pfam" id="PF05598"/>
    </source>
</evidence>
<dbReference type="EMBL" id="JBIAFJ010000043">
    <property type="protein sequence ID" value="MFE9173970.1"/>
    <property type="molecule type" value="Genomic_DNA"/>
</dbReference>
<evidence type="ECO:0000313" key="3">
    <source>
        <dbReference type="EMBL" id="MFE9173970.1"/>
    </source>
</evidence>
<comment type="caution">
    <text evidence="3">The sequence shown here is derived from an EMBL/GenBank/DDBJ whole genome shotgun (WGS) entry which is preliminary data.</text>
</comment>
<evidence type="ECO:0000259" key="2">
    <source>
        <dbReference type="Pfam" id="PF13751"/>
    </source>
</evidence>
<dbReference type="PANTHER" id="PTHR35604">
    <property type="entry name" value="TRANSPOSASE INSH FOR INSERTION SEQUENCE ELEMENT IS5A-RELATED"/>
    <property type="match status" value="1"/>
</dbReference>
<gene>
    <name evidence="3" type="ORF">ACFYNZ_31715</name>
</gene>
<feature type="domain" description="Transposase InsH N-terminal" evidence="1">
    <location>
        <begin position="12"/>
        <end position="84"/>
    </location>
</feature>
<dbReference type="Pfam" id="PF13751">
    <property type="entry name" value="DDE_Tnp_1_6"/>
    <property type="match status" value="1"/>
</dbReference>
<dbReference type="InterPro" id="IPR008490">
    <property type="entry name" value="Transposase_InsH_N"/>
</dbReference>
<proteinExistence type="predicted"/>
<feature type="domain" description="Transposase DDE" evidence="2">
    <location>
        <begin position="396"/>
        <end position="518"/>
    </location>
</feature>
<accession>A0ABW6L454</accession>
<dbReference type="NCBIfam" id="NF033551">
    <property type="entry name" value="transpos_IS1182"/>
    <property type="match status" value="1"/>
</dbReference>